<organism evidence="1 2">
    <name type="scientific">Mycena albidolilacea</name>
    <dbReference type="NCBI Taxonomy" id="1033008"/>
    <lineage>
        <taxon>Eukaryota</taxon>
        <taxon>Fungi</taxon>
        <taxon>Dikarya</taxon>
        <taxon>Basidiomycota</taxon>
        <taxon>Agaricomycotina</taxon>
        <taxon>Agaricomycetes</taxon>
        <taxon>Agaricomycetidae</taxon>
        <taxon>Agaricales</taxon>
        <taxon>Marasmiineae</taxon>
        <taxon>Mycenaceae</taxon>
        <taxon>Mycena</taxon>
    </lineage>
</organism>
<proteinExistence type="predicted"/>
<evidence type="ECO:0000313" key="1">
    <source>
        <dbReference type="EMBL" id="KAJ7358535.1"/>
    </source>
</evidence>
<dbReference type="EMBL" id="JARIHO010000007">
    <property type="protein sequence ID" value="KAJ7358535.1"/>
    <property type="molecule type" value="Genomic_DNA"/>
</dbReference>
<reference evidence="1" key="1">
    <citation type="submission" date="2023-03" db="EMBL/GenBank/DDBJ databases">
        <title>Massive genome expansion in bonnet fungi (Mycena s.s.) driven by repeated elements and novel gene families across ecological guilds.</title>
        <authorList>
            <consortium name="Lawrence Berkeley National Laboratory"/>
            <person name="Harder C.B."/>
            <person name="Miyauchi S."/>
            <person name="Viragh M."/>
            <person name="Kuo A."/>
            <person name="Thoen E."/>
            <person name="Andreopoulos B."/>
            <person name="Lu D."/>
            <person name="Skrede I."/>
            <person name="Drula E."/>
            <person name="Henrissat B."/>
            <person name="Morin E."/>
            <person name="Kohler A."/>
            <person name="Barry K."/>
            <person name="LaButti K."/>
            <person name="Morin E."/>
            <person name="Salamov A."/>
            <person name="Lipzen A."/>
            <person name="Mereny Z."/>
            <person name="Hegedus B."/>
            <person name="Baldrian P."/>
            <person name="Stursova M."/>
            <person name="Weitz H."/>
            <person name="Taylor A."/>
            <person name="Grigoriev I.V."/>
            <person name="Nagy L.G."/>
            <person name="Martin F."/>
            <person name="Kauserud H."/>
        </authorList>
    </citation>
    <scope>NUCLEOTIDE SEQUENCE</scope>
    <source>
        <strain evidence="1">CBHHK002</strain>
    </source>
</reference>
<accession>A0AAD7AHX1</accession>
<protein>
    <submittedName>
        <fullName evidence="1">Uncharacterized protein</fullName>
    </submittedName>
</protein>
<evidence type="ECO:0000313" key="2">
    <source>
        <dbReference type="Proteomes" id="UP001218218"/>
    </source>
</evidence>
<keyword evidence="2" id="KW-1185">Reference proteome</keyword>
<sequence>YLSPYSPQFIPCEEGFLNLKYWIHRNRDDVLAEMSPGGEDSNPIDMLWTAVYDTMTPESIEGWFRDSGY</sequence>
<dbReference type="Proteomes" id="UP001218218">
    <property type="component" value="Unassembled WGS sequence"/>
</dbReference>
<feature type="non-terminal residue" evidence="1">
    <location>
        <position position="1"/>
    </location>
</feature>
<feature type="non-terminal residue" evidence="1">
    <location>
        <position position="69"/>
    </location>
</feature>
<dbReference type="AlphaFoldDB" id="A0AAD7AHX1"/>
<name>A0AAD7AHX1_9AGAR</name>
<gene>
    <name evidence="1" type="ORF">DFH08DRAFT_616352</name>
</gene>
<comment type="caution">
    <text evidence="1">The sequence shown here is derived from an EMBL/GenBank/DDBJ whole genome shotgun (WGS) entry which is preliminary data.</text>
</comment>